<proteinExistence type="predicted"/>
<evidence type="ECO:0000313" key="1">
    <source>
        <dbReference type="EMBL" id="AMW36161.1"/>
    </source>
</evidence>
<keyword evidence="2" id="KW-1185">Reference proteome</keyword>
<protein>
    <submittedName>
        <fullName evidence="1">Uncharacterized protein</fullName>
    </submittedName>
</protein>
<dbReference type="EMBL" id="KU197014">
    <property type="protein sequence ID" value="AMW36161.1"/>
    <property type="molecule type" value="Genomic_DNA"/>
</dbReference>
<accession>A0A1I9L2H4</accession>
<evidence type="ECO:0000313" key="2">
    <source>
        <dbReference type="Proteomes" id="UP000225190"/>
    </source>
</evidence>
<organism evidence="1 2">
    <name type="scientific">Xanthomonas phage XAJ2</name>
    <dbReference type="NCBI Taxonomy" id="1775249"/>
    <lineage>
        <taxon>Viruses</taxon>
        <taxon>Duplodnaviria</taxon>
        <taxon>Heunggongvirae</taxon>
        <taxon>Uroviricota</taxon>
        <taxon>Caudoviricetes</taxon>
        <taxon>Caudoviricetes incertae sedis</taxon>
        <taxon>Xajduovirus</taxon>
        <taxon>Xajduovirus XAJ2</taxon>
    </lineage>
</organism>
<reference evidence="1 2" key="1">
    <citation type="submission" date="2015-11" db="EMBL/GenBank/DDBJ databases">
        <title>Bacteriophages of Xanthomonas arboricola pv. juglandis: Characterization of two phages.</title>
        <authorList>
            <person name="Domotor D."/>
            <person name="Frank T."/>
            <person name="Rakhely G."/>
            <person name="Doffkay Z."/>
            <person name="Schneider G."/>
            <person name="Kovacs T."/>
        </authorList>
    </citation>
    <scope>NUCLEOTIDE SEQUENCE [LARGE SCALE GENOMIC DNA]</scope>
</reference>
<dbReference type="Proteomes" id="UP000225190">
    <property type="component" value="Segment"/>
</dbReference>
<sequence length="60" mass="6802">MKRFIIEVVCANASTLQEALDFASACIGEDPTRYNQMQVDETDEQLSDPDYIKSSITRNE</sequence>
<name>A0A1I9L2H4_9CAUD</name>